<dbReference type="Gene3D" id="1.25.10.10">
    <property type="entry name" value="Leucine-rich Repeat Variant"/>
    <property type="match status" value="1"/>
</dbReference>
<dbReference type="AlphaFoldDB" id="A0AAW0PNG6"/>
<gene>
    <name evidence="4" type="ORF">WMY93_004043</name>
</gene>
<dbReference type="SUPFAM" id="SSF48371">
    <property type="entry name" value="ARM repeat"/>
    <property type="match status" value="1"/>
</dbReference>
<evidence type="ECO:0000256" key="2">
    <source>
        <dbReference type="PROSITE-ProRule" id="PRU00103"/>
    </source>
</evidence>
<dbReference type="PANTHER" id="PTHR23346:SF7">
    <property type="entry name" value="STALLED RIBOSOME SENSOR GCN1"/>
    <property type="match status" value="1"/>
</dbReference>
<dbReference type="EMBL" id="JBBPFD010000003">
    <property type="protein sequence ID" value="KAK7933147.1"/>
    <property type="molecule type" value="Genomic_DNA"/>
</dbReference>
<feature type="repeat" description="HEAT" evidence="2">
    <location>
        <begin position="76"/>
        <end position="113"/>
    </location>
</feature>
<dbReference type="InterPro" id="IPR000357">
    <property type="entry name" value="HEAT"/>
</dbReference>
<dbReference type="PROSITE" id="PS50077">
    <property type="entry name" value="HEAT_REPEAT"/>
    <property type="match status" value="1"/>
</dbReference>
<protein>
    <recommendedName>
        <fullName evidence="3">Stalled ribosome sensor GCN1-like HEAT repeats region domain-containing protein</fullName>
    </recommendedName>
</protein>
<dbReference type="InterPro" id="IPR011989">
    <property type="entry name" value="ARM-like"/>
</dbReference>
<organism evidence="4 5">
    <name type="scientific">Mugilogobius chulae</name>
    <name type="common">yellowstripe goby</name>
    <dbReference type="NCBI Taxonomy" id="88201"/>
    <lineage>
        <taxon>Eukaryota</taxon>
        <taxon>Metazoa</taxon>
        <taxon>Chordata</taxon>
        <taxon>Craniata</taxon>
        <taxon>Vertebrata</taxon>
        <taxon>Euteleostomi</taxon>
        <taxon>Actinopterygii</taxon>
        <taxon>Neopterygii</taxon>
        <taxon>Teleostei</taxon>
        <taxon>Neoteleostei</taxon>
        <taxon>Acanthomorphata</taxon>
        <taxon>Gobiaria</taxon>
        <taxon>Gobiiformes</taxon>
        <taxon>Gobioidei</taxon>
        <taxon>Gobiidae</taxon>
        <taxon>Gobionellinae</taxon>
        <taxon>Mugilogobius</taxon>
    </lineage>
</organism>
<sequence>MECEFGAGRDSGESVRKESVESLFFLEENHGEVHMLHEREDLYNKSLSSLFFYHMMLLTDKYRCKCPYVLVFSESLVPTVRKALCDPLEEVREAAAKTFEQLHATIGHQALDDILPMLLKQLDDEETADFALDGLKQVMAVKSRSVLPYLVPKLTAPPVNTRVLAFLSAVAGDALTRHLGVILPALLSSLKQKLGTEEEAQELLSAQTVILSVEDEVGQRIIIEDLLEATRARTLDSDRPRSHQTPQRHQPEVLTQSWDTINSITKKLDASSQLSLIDDLHRDIKSAAADVKGQHLPGFCLPKKTPPCLSQLFL</sequence>
<evidence type="ECO:0000256" key="1">
    <source>
        <dbReference type="ARBA" id="ARBA00022737"/>
    </source>
</evidence>
<feature type="domain" description="Stalled ribosome sensor GCN1-like HEAT repeats region" evidence="3">
    <location>
        <begin position="146"/>
        <end position="233"/>
    </location>
</feature>
<comment type="caution">
    <text evidence="4">The sequence shown here is derived from an EMBL/GenBank/DDBJ whole genome shotgun (WGS) entry which is preliminary data.</text>
</comment>
<dbReference type="InterPro" id="IPR057546">
    <property type="entry name" value="HEAT_GCN1"/>
</dbReference>
<proteinExistence type="predicted"/>
<dbReference type="InterPro" id="IPR016024">
    <property type="entry name" value="ARM-type_fold"/>
</dbReference>
<evidence type="ECO:0000313" key="5">
    <source>
        <dbReference type="Proteomes" id="UP001460270"/>
    </source>
</evidence>
<dbReference type="GO" id="GO:0019887">
    <property type="term" value="F:protein kinase regulator activity"/>
    <property type="evidence" value="ECO:0007669"/>
    <property type="project" value="TreeGrafter"/>
</dbReference>
<evidence type="ECO:0000259" key="3">
    <source>
        <dbReference type="Pfam" id="PF23271"/>
    </source>
</evidence>
<dbReference type="Proteomes" id="UP001460270">
    <property type="component" value="Unassembled WGS sequence"/>
</dbReference>
<dbReference type="Pfam" id="PF23271">
    <property type="entry name" value="HEAT_GCN1"/>
    <property type="match status" value="2"/>
</dbReference>
<dbReference type="InterPro" id="IPR021133">
    <property type="entry name" value="HEAT_type_2"/>
</dbReference>
<dbReference type="GO" id="GO:0006417">
    <property type="term" value="P:regulation of translation"/>
    <property type="evidence" value="ECO:0007669"/>
    <property type="project" value="TreeGrafter"/>
</dbReference>
<dbReference type="GO" id="GO:0005829">
    <property type="term" value="C:cytosol"/>
    <property type="evidence" value="ECO:0007669"/>
    <property type="project" value="TreeGrafter"/>
</dbReference>
<evidence type="ECO:0000313" key="4">
    <source>
        <dbReference type="EMBL" id="KAK7933147.1"/>
    </source>
</evidence>
<dbReference type="PANTHER" id="PTHR23346">
    <property type="entry name" value="TRANSLATIONAL ACTIVATOR GCN1-RELATED"/>
    <property type="match status" value="1"/>
</dbReference>
<accession>A0AAW0PNG6</accession>
<dbReference type="GO" id="GO:0034198">
    <property type="term" value="P:cellular response to amino acid starvation"/>
    <property type="evidence" value="ECO:0007669"/>
    <property type="project" value="TreeGrafter"/>
</dbReference>
<name>A0AAW0PNG6_9GOBI</name>
<feature type="domain" description="Stalled ribosome sensor GCN1-like HEAT repeats region" evidence="3">
    <location>
        <begin position="249"/>
        <end position="303"/>
    </location>
</feature>
<keyword evidence="1" id="KW-0677">Repeat</keyword>
<keyword evidence="5" id="KW-1185">Reference proteome</keyword>
<reference evidence="5" key="1">
    <citation type="submission" date="2024-04" db="EMBL/GenBank/DDBJ databases">
        <title>Salinicola lusitanus LLJ914,a marine bacterium isolated from the Okinawa Trough.</title>
        <authorList>
            <person name="Li J."/>
        </authorList>
    </citation>
    <scope>NUCLEOTIDE SEQUENCE [LARGE SCALE GENOMIC DNA]</scope>
</reference>
<dbReference type="Pfam" id="PF02985">
    <property type="entry name" value="HEAT"/>
    <property type="match status" value="1"/>
</dbReference>